<dbReference type="Gene3D" id="2.40.110.10">
    <property type="entry name" value="Butyryl-CoA Dehydrogenase, subunit A, domain 2"/>
    <property type="match status" value="1"/>
</dbReference>
<feature type="domain" description="Acyl-CoA dehydrogenase/oxidase N-terminal" evidence="7">
    <location>
        <begin position="8"/>
        <end position="117"/>
    </location>
</feature>
<accession>A0ABW8ZGR2</accession>
<evidence type="ECO:0000256" key="4">
    <source>
        <dbReference type="ARBA" id="ARBA00022827"/>
    </source>
</evidence>
<evidence type="ECO:0000256" key="3">
    <source>
        <dbReference type="ARBA" id="ARBA00022630"/>
    </source>
</evidence>
<comment type="cofactor">
    <cofactor evidence="1">
        <name>FAD</name>
        <dbReference type="ChEBI" id="CHEBI:57692"/>
    </cofactor>
</comment>
<evidence type="ECO:0000259" key="6">
    <source>
        <dbReference type="Pfam" id="PF02770"/>
    </source>
</evidence>
<dbReference type="PANTHER" id="PTHR43884">
    <property type="entry name" value="ACYL-COA DEHYDROGENASE"/>
    <property type="match status" value="1"/>
</dbReference>
<dbReference type="PANTHER" id="PTHR43884:SF40">
    <property type="entry name" value="ACYL-COA DEHYDROGENASE"/>
    <property type="match status" value="1"/>
</dbReference>
<proteinExistence type="inferred from homology"/>
<reference evidence="8 9" key="1">
    <citation type="journal article" date="2024" name="Chem. Sci.">
        <title>Discovery of megapolipeptins by genome mining of a Burkholderiales bacteria collection.</title>
        <authorList>
            <person name="Paulo B.S."/>
            <person name="Recchia M.J.J."/>
            <person name="Lee S."/>
            <person name="Fergusson C.H."/>
            <person name="Romanowski S.B."/>
            <person name="Hernandez A."/>
            <person name="Krull N."/>
            <person name="Liu D.Y."/>
            <person name="Cavanagh H."/>
            <person name="Bos A."/>
            <person name="Gray C.A."/>
            <person name="Murphy B.T."/>
            <person name="Linington R.G."/>
            <person name="Eustaquio A.S."/>
        </authorList>
    </citation>
    <scope>NUCLEOTIDE SEQUENCE [LARGE SCALE GENOMIC DNA]</scope>
    <source>
        <strain evidence="8 9">RL21-008-BIB-B</strain>
    </source>
</reference>
<dbReference type="PROSITE" id="PS00073">
    <property type="entry name" value="ACYL_COA_DH_2"/>
    <property type="match status" value="1"/>
</dbReference>
<dbReference type="SUPFAM" id="SSF56645">
    <property type="entry name" value="Acyl-CoA dehydrogenase NM domain-like"/>
    <property type="match status" value="1"/>
</dbReference>
<dbReference type="Pfam" id="PF00441">
    <property type="entry name" value="Acyl-CoA_dh_1"/>
    <property type="match status" value="1"/>
</dbReference>
<evidence type="ECO:0000313" key="9">
    <source>
        <dbReference type="Proteomes" id="UP001629214"/>
    </source>
</evidence>
<gene>
    <name evidence="8" type="ORF">PQR63_22215</name>
</gene>
<dbReference type="InterPro" id="IPR036250">
    <property type="entry name" value="AcylCo_DH-like_C"/>
</dbReference>
<comment type="similarity">
    <text evidence="2">Belongs to the acyl-CoA dehydrogenase family.</text>
</comment>
<dbReference type="EMBL" id="JAQQFR010000019">
    <property type="protein sequence ID" value="MFL9881129.1"/>
    <property type="molecule type" value="Genomic_DNA"/>
</dbReference>
<evidence type="ECO:0000259" key="5">
    <source>
        <dbReference type="Pfam" id="PF00441"/>
    </source>
</evidence>
<dbReference type="Pfam" id="PF02771">
    <property type="entry name" value="Acyl-CoA_dh_N"/>
    <property type="match status" value="1"/>
</dbReference>
<dbReference type="InterPro" id="IPR009100">
    <property type="entry name" value="AcylCoA_DH/oxidase_NM_dom_sf"/>
</dbReference>
<evidence type="ECO:0000313" key="8">
    <source>
        <dbReference type="EMBL" id="MFL9881129.1"/>
    </source>
</evidence>
<dbReference type="Gene3D" id="1.10.540.10">
    <property type="entry name" value="Acyl-CoA dehydrogenase/oxidase, N-terminal domain"/>
    <property type="match status" value="1"/>
</dbReference>
<dbReference type="Gene3D" id="1.20.140.10">
    <property type="entry name" value="Butyryl-CoA Dehydrogenase, subunit A, domain 3"/>
    <property type="match status" value="1"/>
</dbReference>
<dbReference type="InterPro" id="IPR013786">
    <property type="entry name" value="AcylCoA_DH/ox_N"/>
</dbReference>
<dbReference type="InterPro" id="IPR006091">
    <property type="entry name" value="Acyl-CoA_Oxase/DH_mid-dom"/>
</dbReference>
<dbReference type="InterPro" id="IPR046373">
    <property type="entry name" value="Acyl-CoA_Oxase/DH_mid-dom_sf"/>
</dbReference>
<protein>
    <submittedName>
        <fullName evidence="8">Acyl-CoA dehydrogenase family protein</fullName>
    </submittedName>
</protein>
<dbReference type="SUPFAM" id="SSF47203">
    <property type="entry name" value="Acyl-CoA dehydrogenase C-terminal domain-like"/>
    <property type="match status" value="1"/>
</dbReference>
<evidence type="ECO:0000259" key="7">
    <source>
        <dbReference type="Pfam" id="PF02771"/>
    </source>
</evidence>
<feature type="domain" description="Acyl-CoA dehydrogenase/oxidase C-terminal" evidence="5">
    <location>
        <begin position="233"/>
        <end position="380"/>
    </location>
</feature>
<sequence length="387" mass="41972">MPLDEQTRSQFVTAVERFVAERLLPAEVQVEQDGRVPDDILGEMAALGLFGLSIPEQWGGLGLGMDDEVAVLIALCRANLSFRSAIGINNGVGSHGLLTYGSDAQRERYLPQLASGEMIASFCLTEPDCGSDAAALRTSARLDSDGDHWVLDGVKRYITNAPSADVFTVIARTDPASRDHRGLSAFLVDRNAPGLSIGKSDRKMGLHGSHTADVTFEHCRIPANAVIGEPGLGFALAMSSLNRGRLSIAAAAIGAGLRLMEEALDYATQRRSFGEPIAQHQLVQAMLADSETELFAARCMLEHTAHRFDQGLPVIKEASCCKLFATETVGKVADRVLQIFGGAGFMAEYPIERIYRDVRVMRIYEGTSQIQQLLIAKQMLKEHAGKR</sequence>
<organism evidence="8 9">
    <name type="scientific">Herbaspirillum rhizosphaerae</name>
    <dbReference type="NCBI Taxonomy" id="346179"/>
    <lineage>
        <taxon>Bacteria</taxon>
        <taxon>Pseudomonadati</taxon>
        <taxon>Pseudomonadota</taxon>
        <taxon>Betaproteobacteria</taxon>
        <taxon>Burkholderiales</taxon>
        <taxon>Oxalobacteraceae</taxon>
        <taxon>Herbaspirillum</taxon>
    </lineage>
</organism>
<dbReference type="RefSeq" id="WP_408170274.1">
    <property type="nucleotide sequence ID" value="NZ_JAQQFR010000019.1"/>
</dbReference>
<comment type="caution">
    <text evidence="8">The sequence shown here is derived from an EMBL/GenBank/DDBJ whole genome shotgun (WGS) entry which is preliminary data.</text>
</comment>
<keyword evidence="9" id="KW-1185">Reference proteome</keyword>
<dbReference type="Pfam" id="PF02770">
    <property type="entry name" value="Acyl-CoA_dh_M"/>
    <property type="match status" value="1"/>
</dbReference>
<evidence type="ECO:0000256" key="1">
    <source>
        <dbReference type="ARBA" id="ARBA00001974"/>
    </source>
</evidence>
<dbReference type="InterPro" id="IPR037069">
    <property type="entry name" value="AcylCoA_DH/ox_N_sf"/>
</dbReference>
<dbReference type="InterPro" id="IPR006089">
    <property type="entry name" value="Acyl-CoA_DH_CS"/>
</dbReference>
<feature type="domain" description="Acyl-CoA oxidase/dehydrogenase middle" evidence="6">
    <location>
        <begin position="121"/>
        <end position="219"/>
    </location>
</feature>
<evidence type="ECO:0000256" key="2">
    <source>
        <dbReference type="ARBA" id="ARBA00009347"/>
    </source>
</evidence>
<keyword evidence="3" id="KW-0285">Flavoprotein</keyword>
<dbReference type="Proteomes" id="UP001629214">
    <property type="component" value="Unassembled WGS sequence"/>
</dbReference>
<dbReference type="PIRSF" id="PIRSF016578">
    <property type="entry name" value="HsaA"/>
    <property type="match status" value="1"/>
</dbReference>
<dbReference type="InterPro" id="IPR009075">
    <property type="entry name" value="AcylCo_DH/oxidase_C"/>
</dbReference>
<keyword evidence="4" id="KW-0274">FAD</keyword>
<name>A0ABW8ZGR2_9BURK</name>